<evidence type="ECO:0000259" key="2">
    <source>
        <dbReference type="Pfam" id="PF07589"/>
    </source>
</evidence>
<protein>
    <submittedName>
        <fullName evidence="3">PEP-CTERM sorting domain-containing protein</fullName>
    </submittedName>
</protein>
<evidence type="ECO:0000313" key="4">
    <source>
        <dbReference type="Proteomes" id="UP000321323"/>
    </source>
</evidence>
<dbReference type="Proteomes" id="UP000321323">
    <property type="component" value="Chromosome"/>
</dbReference>
<dbReference type="InterPro" id="IPR013424">
    <property type="entry name" value="Ice-binding_C"/>
</dbReference>
<evidence type="ECO:0000313" key="3">
    <source>
        <dbReference type="EMBL" id="WUR11088.1"/>
    </source>
</evidence>
<dbReference type="EMBL" id="CP136508">
    <property type="protein sequence ID" value="WUR11088.1"/>
    <property type="molecule type" value="Genomic_DNA"/>
</dbReference>
<evidence type="ECO:0000256" key="1">
    <source>
        <dbReference type="SAM" id="SignalP"/>
    </source>
</evidence>
<sequence length="203" mass="21641">MRKLPGLMLAAACVVSQPALARTMNVDFNTTPGADGKFGTGDDASMPAQSYPGWIREELAPAGIHFTDGNMVRSAFFDGNARNVFLSAPTFGAYFDRPVYGVSVDTFAKWGATLTGFDVAGNVVATDSFVNDEQQYAYAVLALSGRAAIYRIAVHADHPDHILNLDNMVLTVAPVPEPAQYALFGIGLAALGIAARRRNKKLA</sequence>
<keyword evidence="1" id="KW-0732">Signal</keyword>
<organism evidence="3 4">
    <name type="scientific">[Empedobacter] haloabium</name>
    <dbReference type="NCBI Taxonomy" id="592317"/>
    <lineage>
        <taxon>Bacteria</taxon>
        <taxon>Pseudomonadati</taxon>
        <taxon>Pseudomonadota</taxon>
        <taxon>Betaproteobacteria</taxon>
        <taxon>Burkholderiales</taxon>
        <taxon>Oxalobacteraceae</taxon>
        <taxon>Telluria group</taxon>
        <taxon>Telluria group incertae sedis</taxon>
    </lineage>
</organism>
<feature type="domain" description="Ice-binding protein C-terminal" evidence="2">
    <location>
        <begin position="174"/>
        <end position="198"/>
    </location>
</feature>
<feature type="signal peptide" evidence="1">
    <location>
        <begin position="1"/>
        <end position="21"/>
    </location>
</feature>
<feature type="chain" id="PRO_5046763582" evidence="1">
    <location>
        <begin position="22"/>
        <end position="203"/>
    </location>
</feature>
<name>A0ABZ1UFZ4_9BURK</name>
<accession>A0ABZ1UFZ4</accession>
<dbReference type="Pfam" id="PF07589">
    <property type="entry name" value="PEP-CTERM"/>
    <property type="match status" value="1"/>
</dbReference>
<reference evidence="3 4" key="1">
    <citation type="journal article" date="2019" name="Int. J. Syst. Evol. Microbiol.">
        <title>The Draft Whole-Genome Sequence of the Antibiotic Producer Empedobacter haloabium ATCC 31962 Provides Indications for Its Taxonomic Reclassification.</title>
        <authorList>
            <person name="Miess H."/>
            <person name="Arlt P."/>
            <person name="Apel A.K."/>
            <person name="Weber T."/>
            <person name="Nieselt K."/>
            <person name="Hanssen F."/>
            <person name="Czemmel S."/>
            <person name="Nahnsen S."/>
            <person name="Gross H."/>
        </authorList>
    </citation>
    <scope>NUCLEOTIDE SEQUENCE [LARGE SCALE GENOMIC DNA]</scope>
    <source>
        <strain evidence="3 4">ATCC 31962</strain>
    </source>
</reference>
<proteinExistence type="predicted"/>
<dbReference type="NCBIfam" id="TIGR02595">
    <property type="entry name" value="PEP_CTERM"/>
    <property type="match status" value="1"/>
</dbReference>
<keyword evidence="4" id="KW-1185">Reference proteome</keyword>
<gene>
    <name evidence="3" type="ORF">E7V67_015320</name>
</gene>